<protein>
    <submittedName>
        <fullName evidence="1">Phosphotriesterase</fullName>
    </submittedName>
</protein>
<dbReference type="Pfam" id="PF15428">
    <property type="entry name" value="Imm26"/>
    <property type="match status" value="1"/>
</dbReference>
<reference evidence="1" key="1">
    <citation type="journal article" date="2002" name="Microbiology">
        <title>Cloning and expression of the phosphotriesterase gene hocA from Pseudomonas monteilii C11.</title>
        <authorList>
            <person name="Horne I."/>
            <person name="Sutherland T.D."/>
            <person name="Oakeshott J.G."/>
            <person name="Russell R.J."/>
        </authorList>
    </citation>
    <scope>NUCLEOTIDE SEQUENCE</scope>
    <source>
        <strain evidence="1">C11</strain>
    </source>
</reference>
<dbReference type="InterPro" id="IPR029278">
    <property type="entry name" value="Imm26"/>
</dbReference>
<accession>Q8RT71</accession>
<name>Q8RT71_PSEPU</name>
<proteinExistence type="predicted"/>
<dbReference type="AlphaFoldDB" id="Q8RT71"/>
<evidence type="ECO:0000313" key="1">
    <source>
        <dbReference type="EMBL" id="AAL79537.1"/>
    </source>
</evidence>
<dbReference type="EMBL" id="AF469117">
    <property type="protein sequence ID" value="AAL79537.1"/>
    <property type="molecule type" value="Genomic_DNA"/>
</dbReference>
<organism evidence="1">
    <name type="scientific">Pseudomonas putida</name>
    <name type="common">Arthrobacter siderocapsulatus</name>
    <dbReference type="NCBI Taxonomy" id="303"/>
    <lineage>
        <taxon>Bacteria</taxon>
        <taxon>Pseudomonadati</taxon>
        <taxon>Pseudomonadota</taxon>
        <taxon>Gammaproteobacteria</taxon>
        <taxon>Pseudomonadales</taxon>
        <taxon>Pseudomonadaceae</taxon>
        <taxon>Pseudomonas</taxon>
    </lineage>
</organism>
<sequence length="167" mass="19589">MKELKTWKWEDKERTMLRKISVGDIFCLTKDNSNYHFGKILSKMIVGHAVEILNITKDSPSITQQELEQSALAGRPLLLDSYALFDKKIDKGGDWRIIGHQEISSPESYRNYYFLFLYGTHNNWKKVNILNEEVEISNTEALTLPLLKALSNHRFWETINEELKLNW</sequence>